<reference evidence="2" key="2">
    <citation type="submission" date="2015-01" db="EMBL/GenBank/DDBJ databases">
        <title>Evolutionary Origins and Diversification of the Mycorrhizal Mutualists.</title>
        <authorList>
            <consortium name="DOE Joint Genome Institute"/>
            <consortium name="Mycorrhizal Genomics Consortium"/>
            <person name="Kohler A."/>
            <person name="Kuo A."/>
            <person name="Nagy L.G."/>
            <person name="Floudas D."/>
            <person name="Copeland A."/>
            <person name="Barry K.W."/>
            <person name="Cichocki N."/>
            <person name="Veneault-Fourrey C."/>
            <person name="LaButti K."/>
            <person name="Lindquist E.A."/>
            <person name="Lipzen A."/>
            <person name="Lundell T."/>
            <person name="Morin E."/>
            <person name="Murat C."/>
            <person name="Riley R."/>
            <person name="Ohm R."/>
            <person name="Sun H."/>
            <person name="Tunlid A."/>
            <person name="Henrissat B."/>
            <person name="Grigoriev I.V."/>
            <person name="Hibbett D.S."/>
            <person name="Martin F."/>
        </authorList>
    </citation>
    <scope>NUCLEOTIDE SEQUENCE [LARGE SCALE GENOMIC DNA]</scope>
    <source>
        <strain evidence="2">Foug A</strain>
    </source>
</reference>
<accession>A0A0C2YWH8</accession>
<keyword evidence="2" id="KW-1185">Reference proteome</keyword>
<sequence>MYANGNFVFNRALRFIYSTRITLGISTWLRQSQKVEEHPTLHSSSRNPLKLKARVIKPITPTIPVIVPMGAEGPQL</sequence>
<gene>
    <name evidence="1" type="ORF">SCLCIDRAFT_1222396</name>
</gene>
<evidence type="ECO:0000313" key="2">
    <source>
        <dbReference type="Proteomes" id="UP000053989"/>
    </source>
</evidence>
<dbReference type="HOGENOM" id="CLU_2655884_0_0_1"/>
<protein>
    <submittedName>
        <fullName evidence="1">Uncharacterized protein</fullName>
    </submittedName>
</protein>
<dbReference type="AlphaFoldDB" id="A0A0C2YWH8"/>
<dbReference type="Proteomes" id="UP000053989">
    <property type="component" value="Unassembled WGS sequence"/>
</dbReference>
<dbReference type="EMBL" id="KN822165">
    <property type="protein sequence ID" value="KIM53978.1"/>
    <property type="molecule type" value="Genomic_DNA"/>
</dbReference>
<evidence type="ECO:0000313" key="1">
    <source>
        <dbReference type="EMBL" id="KIM53978.1"/>
    </source>
</evidence>
<proteinExistence type="predicted"/>
<name>A0A0C2YWH8_9AGAM</name>
<dbReference type="InParanoid" id="A0A0C2YWH8"/>
<organism evidence="1 2">
    <name type="scientific">Scleroderma citrinum Foug A</name>
    <dbReference type="NCBI Taxonomy" id="1036808"/>
    <lineage>
        <taxon>Eukaryota</taxon>
        <taxon>Fungi</taxon>
        <taxon>Dikarya</taxon>
        <taxon>Basidiomycota</taxon>
        <taxon>Agaricomycotina</taxon>
        <taxon>Agaricomycetes</taxon>
        <taxon>Agaricomycetidae</taxon>
        <taxon>Boletales</taxon>
        <taxon>Sclerodermatineae</taxon>
        <taxon>Sclerodermataceae</taxon>
        <taxon>Scleroderma</taxon>
    </lineage>
</organism>
<reference evidence="1 2" key="1">
    <citation type="submission" date="2014-04" db="EMBL/GenBank/DDBJ databases">
        <authorList>
            <consortium name="DOE Joint Genome Institute"/>
            <person name="Kuo A."/>
            <person name="Kohler A."/>
            <person name="Nagy L.G."/>
            <person name="Floudas D."/>
            <person name="Copeland A."/>
            <person name="Barry K.W."/>
            <person name="Cichocki N."/>
            <person name="Veneault-Fourrey C."/>
            <person name="LaButti K."/>
            <person name="Lindquist E.A."/>
            <person name="Lipzen A."/>
            <person name="Lundell T."/>
            <person name="Morin E."/>
            <person name="Murat C."/>
            <person name="Sun H."/>
            <person name="Tunlid A."/>
            <person name="Henrissat B."/>
            <person name="Grigoriev I.V."/>
            <person name="Hibbett D.S."/>
            <person name="Martin F."/>
            <person name="Nordberg H.P."/>
            <person name="Cantor M.N."/>
            <person name="Hua S.X."/>
        </authorList>
    </citation>
    <scope>NUCLEOTIDE SEQUENCE [LARGE SCALE GENOMIC DNA]</scope>
    <source>
        <strain evidence="1 2">Foug A</strain>
    </source>
</reference>